<organism evidence="1 2">
    <name type="scientific">Pseudomonas brassicacearum</name>
    <dbReference type="NCBI Taxonomy" id="930166"/>
    <lineage>
        <taxon>Bacteria</taxon>
        <taxon>Pseudomonadati</taxon>
        <taxon>Pseudomonadota</taxon>
        <taxon>Gammaproteobacteria</taxon>
        <taxon>Pseudomonadales</taxon>
        <taxon>Pseudomonadaceae</taxon>
        <taxon>Pseudomonas</taxon>
    </lineage>
</organism>
<sequence length="87" mass="9908">MKFNDIDILIIHEKAEYDSCQLAILCKQKLRSNIENSDVIILSKPEEVQHSFITKSNAKKIGTICARSIEEDINCITKKISENNKSN</sequence>
<comment type="caution">
    <text evidence="1">The sequence shown here is derived from an EMBL/GenBank/DDBJ whole genome shotgun (WGS) entry which is preliminary data.</text>
</comment>
<dbReference type="EMBL" id="MOBK01000014">
    <property type="protein sequence ID" value="RON15938.1"/>
    <property type="molecule type" value="Genomic_DNA"/>
</dbReference>
<evidence type="ECO:0000313" key="1">
    <source>
        <dbReference type="EMBL" id="RON15938.1"/>
    </source>
</evidence>
<reference evidence="1 2" key="1">
    <citation type="submission" date="2016-10" db="EMBL/GenBank/DDBJ databases">
        <title>Comparative genome analysis of multiple Pseudomonas spp. focuses on biocontrol and plant growth promoting traits.</title>
        <authorList>
            <person name="Tao X.-Y."/>
            <person name="Taylor C.G."/>
        </authorList>
    </citation>
    <scope>NUCLEOTIDE SEQUENCE [LARGE SCALE GENOMIC DNA]</scope>
    <source>
        <strain evidence="1 2">38D7</strain>
    </source>
</reference>
<evidence type="ECO:0000313" key="2">
    <source>
        <dbReference type="Proteomes" id="UP000285636"/>
    </source>
</evidence>
<name>A0A423HS99_9PSED</name>
<gene>
    <name evidence="1" type="ORF">BK660_26710</name>
</gene>
<protein>
    <submittedName>
        <fullName evidence="1">Uncharacterized protein</fullName>
    </submittedName>
</protein>
<dbReference type="Proteomes" id="UP000285636">
    <property type="component" value="Unassembled WGS sequence"/>
</dbReference>
<dbReference type="AlphaFoldDB" id="A0A423HS99"/>
<proteinExistence type="predicted"/>
<accession>A0A423HS99</accession>